<dbReference type="InterPro" id="IPR036388">
    <property type="entry name" value="WH-like_DNA-bd_sf"/>
</dbReference>
<reference evidence="4 5" key="1">
    <citation type="submission" date="2017-11" db="EMBL/GenBank/DDBJ databases">
        <title>Genomic Encyclopedia of Archaeal and Bacterial Type Strains, Phase II (KMG-II): From Individual Species to Whole Genera.</title>
        <authorList>
            <person name="Goeker M."/>
        </authorList>
    </citation>
    <scope>NUCLEOTIDE SEQUENCE [LARGE SCALE GENOMIC DNA]</scope>
    <source>
        <strain evidence="4 5">DSM 27763</strain>
    </source>
</reference>
<keyword evidence="5" id="KW-1185">Reference proteome</keyword>
<gene>
    <name evidence="4" type="ORF">CLV56_1505</name>
</gene>
<comment type="caution">
    <text evidence="4">The sequence shown here is derived from an EMBL/GenBank/DDBJ whole genome shotgun (WGS) entry which is preliminary data.</text>
</comment>
<dbReference type="Pfam" id="PF08279">
    <property type="entry name" value="HTH_11"/>
    <property type="match status" value="1"/>
</dbReference>
<dbReference type="PANTHER" id="PTHR34580:SF3">
    <property type="entry name" value="PROTEIN PAFB"/>
    <property type="match status" value="1"/>
</dbReference>
<feature type="domain" description="HTH deoR-type" evidence="3">
    <location>
        <begin position="1"/>
        <end position="52"/>
    </location>
</feature>
<dbReference type="SUPFAM" id="SSF46785">
    <property type="entry name" value="Winged helix' DNA-binding domain"/>
    <property type="match status" value="1"/>
</dbReference>
<dbReference type="GO" id="GO:0003677">
    <property type="term" value="F:DNA binding"/>
    <property type="evidence" value="ECO:0007669"/>
    <property type="project" value="UniProtKB-KW"/>
</dbReference>
<dbReference type="PROSITE" id="PS51000">
    <property type="entry name" value="HTH_DEOR_2"/>
    <property type="match status" value="1"/>
</dbReference>
<organism evidence="4 5">
    <name type="scientific">Mumia flava</name>
    <dbReference type="NCBI Taxonomy" id="1348852"/>
    <lineage>
        <taxon>Bacteria</taxon>
        <taxon>Bacillati</taxon>
        <taxon>Actinomycetota</taxon>
        <taxon>Actinomycetes</taxon>
        <taxon>Propionibacteriales</taxon>
        <taxon>Nocardioidaceae</taxon>
        <taxon>Mumia</taxon>
    </lineage>
</organism>
<protein>
    <submittedName>
        <fullName evidence="4">Putative DNA-binding transcriptional regulator YafY</fullName>
    </submittedName>
</protein>
<dbReference type="InterPro" id="IPR013196">
    <property type="entry name" value="HTH_11"/>
</dbReference>
<dbReference type="InterPro" id="IPR026881">
    <property type="entry name" value="WYL_dom"/>
</dbReference>
<keyword evidence="2" id="KW-0804">Transcription</keyword>
<sequence>MLRLLSLLQTHRFWTGPELAERLAVSERTLRRDVDRLRDLGYPVDATRGVAGGYQLQAGASLPPLLLGDDEAVAIAVGLRSSASAQSPGLDEASVRALSKIVQVMPPRLRRRVKAIQDFAVPGPFSGPTLDAELLATLAQACRDDERIEIVYRRRDAERSRRTIEPHRLVSRRTRWYLIAYDLTRGDWRTFRVDRIGEARATGARFRQRDLPAEDAAAYLESSIASAAEAASTRVEVIVEAPAGQVGAAVRWWGEVEPEGDERCRLRMRVDTFDWVVYVLAAVGAPFEVVTPGALRDHLRETAALLAGPA</sequence>
<evidence type="ECO:0000313" key="4">
    <source>
        <dbReference type="EMBL" id="PJJ57278.1"/>
    </source>
</evidence>
<dbReference type="PROSITE" id="PS52050">
    <property type="entry name" value="WYL"/>
    <property type="match status" value="1"/>
</dbReference>
<dbReference type="Proteomes" id="UP000230842">
    <property type="component" value="Unassembled WGS sequence"/>
</dbReference>
<keyword evidence="1" id="KW-0805">Transcription regulation</keyword>
<dbReference type="EMBL" id="PGEZ01000001">
    <property type="protein sequence ID" value="PJJ57278.1"/>
    <property type="molecule type" value="Genomic_DNA"/>
</dbReference>
<evidence type="ECO:0000313" key="5">
    <source>
        <dbReference type="Proteomes" id="UP000230842"/>
    </source>
</evidence>
<proteinExistence type="predicted"/>
<dbReference type="InterPro" id="IPR036390">
    <property type="entry name" value="WH_DNA-bd_sf"/>
</dbReference>
<dbReference type="Pfam" id="PF13280">
    <property type="entry name" value="WYL"/>
    <property type="match status" value="1"/>
</dbReference>
<dbReference type="Pfam" id="PF25583">
    <property type="entry name" value="WCX"/>
    <property type="match status" value="1"/>
</dbReference>
<evidence type="ECO:0000256" key="1">
    <source>
        <dbReference type="ARBA" id="ARBA00023015"/>
    </source>
</evidence>
<evidence type="ECO:0000256" key="2">
    <source>
        <dbReference type="ARBA" id="ARBA00023163"/>
    </source>
</evidence>
<dbReference type="Gene3D" id="1.10.10.10">
    <property type="entry name" value="Winged helix-like DNA-binding domain superfamily/Winged helix DNA-binding domain"/>
    <property type="match status" value="1"/>
</dbReference>
<dbReference type="PIRSF" id="PIRSF016838">
    <property type="entry name" value="PafC"/>
    <property type="match status" value="1"/>
</dbReference>
<keyword evidence="4" id="KW-0238">DNA-binding</keyword>
<dbReference type="OrthoDB" id="8555652at2"/>
<dbReference type="PANTHER" id="PTHR34580">
    <property type="match status" value="1"/>
</dbReference>
<dbReference type="InterPro" id="IPR001034">
    <property type="entry name" value="DeoR_HTH"/>
</dbReference>
<dbReference type="InterPro" id="IPR057727">
    <property type="entry name" value="WCX_dom"/>
</dbReference>
<dbReference type="AlphaFoldDB" id="A0A2M9BH57"/>
<dbReference type="InterPro" id="IPR051534">
    <property type="entry name" value="CBASS_pafABC_assoc_protein"/>
</dbReference>
<dbReference type="GO" id="GO:0003700">
    <property type="term" value="F:DNA-binding transcription factor activity"/>
    <property type="evidence" value="ECO:0007669"/>
    <property type="project" value="InterPro"/>
</dbReference>
<accession>A0A2M9BH57</accession>
<evidence type="ECO:0000259" key="3">
    <source>
        <dbReference type="PROSITE" id="PS51000"/>
    </source>
</evidence>
<name>A0A2M9BH57_9ACTN</name>
<dbReference type="InterPro" id="IPR028349">
    <property type="entry name" value="PafC-like"/>
</dbReference>